<feature type="domain" description="EGF-like" evidence="3">
    <location>
        <begin position="319"/>
        <end position="350"/>
    </location>
</feature>
<feature type="domain" description="EGF-like" evidence="3">
    <location>
        <begin position="192"/>
        <end position="223"/>
    </location>
</feature>
<keyword evidence="2" id="KW-0812">Transmembrane</keyword>
<evidence type="ECO:0000256" key="2">
    <source>
        <dbReference type="SAM" id="Phobius"/>
    </source>
</evidence>
<evidence type="ECO:0000313" key="4">
    <source>
        <dbReference type="EnsemblMetazoa" id="G7656.2:cds"/>
    </source>
</evidence>
<keyword evidence="1" id="KW-0245">EGF-like domain</keyword>
<dbReference type="GO" id="GO:0005044">
    <property type="term" value="F:scavenger receptor activity"/>
    <property type="evidence" value="ECO:0007669"/>
    <property type="project" value="InterPro"/>
</dbReference>
<organism evidence="4 5">
    <name type="scientific">Magallana gigas</name>
    <name type="common">Pacific oyster</name>
    <name type="synonym">Crassostrea gigas</name>
    <dbReference type="NCBI Taxonomy" id="29159"/>
    <lineage>
        <taxon>Eukaryota</taxon>
        <taxon>Metazoa</taxon>
        <taxon>Spiralia</taxon>
        <taxon>Lophotrochozoa</taxon>
        <taxon>Mollusca</taxon>
        <taxon>Bivalvia</taxon>
        <taxon>Autobranchia</taxon>
        <taxon>Pteriomorphia</taxon>
        <taxon>Ostreida</taxon>
        <taxon>Ostreoidea</taxon>
        <taxon>Ostreidae</taxon>
        <taxon>Magallana</taxon>
    </lineage>
</organism>
<feature type="domain" description="EGF-like" evidence="3">
    <location>
        <begin position="254"/>
        <end position="285"/>
    </location>
</feature>
<dbReference type="SMART" id="SM00181">
    <property type="entry name" value="EGF"/>
    <property type="match status" value="4"/>
</dbReference>
<sequence length="454" mass="49342">MRVAINLGFLKPINVQFLTVDIQKPGLQKLCLVATWAAKSLRANTSSCLCLCCCEKTFSEASGQYREEVSTYDFTSISDNCNQRMVVSTELIKITSFFIQLLFSIILIYGQCNIPNCDSCSSSDLTCTRCVSEGARLAGSVKSAIDVTATITRQDTRATSVVITARVRATGRQEAVLEGVGKGTGELAAKNACSPFCQENACFHTNGTCINECINGFYGLPCETPCGACPCDRTQGTCVGACSVGFYGEQCDIRCHKTCLENRCQRQSGKCVLDCPIGFYGDFCSKNCSTGCQGACNRDTGICSTGCNLGFYGDICNNSCNVNCKTGSCDRFSGNCVGDCRDGYFGDKCSELCVCSKNGNSDQTTDFSPDIYIEPHSCCDIIPILIGGVVAVVIVLLGSIANYVTWKRNNVETMRKRNNNRGTVATIDTTRYYSEIQEVDKPNNYEDFKIYTEI</sequence>
<feature type="domain" description="EGF-like" evidence="3">
    <location>
        <begin position="287"/>
        <end position="317"/>
    </location>
</feature>
<dbReference type="PANTHER" id="PTHR24043:SF8">
    <property type="entry name" value="EGF-LIKE DOMAIN-CONTAINING PROTEIN"/>
    <property type="match status" value="1"/>
</dbReference>
<keyword evidence="5" id="KW-1185">Reference proteome</keyword>
<dbReference type="EnsemblMetazoa" id="G7656.2">
    <property type="protein sequence ID" value="G7656.2:cds"/>
    <property type="gene ID" value="G7656"/>
</dbReference>
<dbReference type="PANTHER" id="PTHR24043">
    <property type="entry name" value="SCAVENGER RECEPTOR CLASS F"/>
    <property type="match status" value="1"/>
</dbReference>
<evidence type="ECO:0000313" key="5">
    <source>
        <dbReference type="Proteomes" id="UP000005408"/>
    </source>
</evidence>
<feature type="transmembrane region" description="Helical" evidence="2">
    <location>
        <begin position="381"/>
        <end position="406"/>
    </location>
</feature>
<keyword evidence="2" id="KW-0472">Membrane</keyword>
<accession>A0A8W8NUL5</accession>
<evidence type="ECO:0000259" key="3">
    <source>
        <dbReference type="SMART" id="SM00181"/>
    </source>
</evidence>
<keyword evidence="2" id="KW-1133">Transmembrane helix</keyword>
<dbReference type="InterPro" id="IPR000742">
    <property type="entry name" value="EGF"/>
</dbReference>
<evidence type="ECO:0000256" key="1">
    <source>
        <dbReference type="ARBA" id="ARBA00022536"/>
    </source>
</evidence>
<dbReference type="Proteomes" id="UP000005408">
    <property type="component" value="Unassembled WGS sequence"/>
</dbReference>
<reference evidence="4" key="1">
    <citation type="submission" date="2022-08" db="UniProtKB">
        <authorList>
            <consortium name="EnsemblMetazoa"/>
        </authorList>
    </citation>
    <scope>IDENTIFICATION</scope>
    <source>
        <strain evidence="4">05x7-T-G4-1.051#20</strain>
    </source>
</reference>
<name>A0A8W8NUL5_MAGGI</name>
<dbReference type="AlphaFoldDB" id="A0A8W8NUL5"/>
<proteinExistence type="predicted"/>
<protein>
    <recommendedName>
        <fullName evidence="3">EGF-like domain-containing protein</fullName>
    </recommendedName>
</protein>
<dbReference type="InterPro" id="IPR042635">
    <property type="entry name" value="MEGF10/SREC1/2-like"/>
</dbReference>